<protein>
    <submittedName>
        <fullName evidence="2">Uncharacterized protein</fullName>
    </submittedName>
</protein>
<feature type="coiled-coil region" evidence="1">
    <location>
        <begin position="195"/>
        <end position="229"/>
    </location>
</feature>
<organism evidence="2 3">
    <name type="scientific">Vibrio campbellii (strain ATCC BAA-1116)</name>
    <dbReference type="NCBI Taxonomy" id="2902295"/>
    <lineage>
        <taxon>Bacteria</taxon>
        <taxon>Pseudomonadati</taxon>
        <taxon>Pseudomonadota</taxon>
        <taxon>Gammaproteobacteria</taxon>
        <taxon>Vibrionales</taxon>
        <taxon>Vibrionaceae</taxon>
        <taxon>Vibrio</taxon>
    </lineage>
</organism>
<reference evidence="2 3" key="1">
    <citation type="submission" date="2007-08" db="EMBL/GenBank/DDBJ databases">
        <authorList>
            <consortium name="The Vibrio harveyi Genome Sequencing Project"/>
            <person name="Bassler B."/>
            <person name="Clifton S.W."/>
            <person name="Fulton L."/>
            <person name="Delehaunty K."/>
            <person name="Fronick C."/>
            <person name="Harrison M."/>
            <person name="Markivic C."/>
            <person name="Fulton R."/>
            <person name="Tin-Wollam A.-M."/>
            <person name="Shah N."/>
            <person name="Pepin K."/>
            <person name="Nash W."/>
            <person name="Thiruvilangam P."/>
            <person name="Bhonagiri V."/>
            <person name="Waters C."/>
            <person name="Tu K.C."/>
            <person name="Irgon J."/>
            <person name="Wilson R.K."/>
        </authorList>
    </citation>
    <scope>NUCLEOTIDE SEQUENCE [LARGE SCALE GENOMIC DNA]</scope>
    <source>
        <strain evidence="3">ATCC BAA-1116 / BB120</strain>
    </source>
</reference>
<name>A7N852_VIBC1</name>
<sequence length="367" mass="39569">MSLHQSVIGFIHVGLAHHITEGFIRMNIRPSKGLVVTGLSTVLSLAAMQVAHASNSPNCSDVLAGNKTAVSQKMTVLLGEDITQSNLVTTVVPAENNPFVTEALVSVSNDVSPNGLLPKKSLEEIQQVRENIEKAGVEVSKLQKTFEVAFVSLIDGHCQFSTNKLTTNAKIDFDHLEGLSAYSIPALLAMVDKSYTIAEVRIEAEKARAAEIEREKERQREMAAAAAAARYQDANVLVRVEKFDGANVTFSVTNLSSDGELQPNFNTFRAYQTDKGELIYKSESLLSLVDSEGNGLTTIGIAELGPDSGTEMNISPGETRKFITSIKSEVAPEMKLSLEFPAKVINTDEAFTLSFTDSVAMATAGLN</sequence>
<accession>A7N852</accession>
<gene>
    <name evidence="2" type="ordered locus">VIBHAR_06474</name>
</gene>
<dbReference type="PATRIC" id="fig|338187.36.peg.5325"/>
<dbReference type="EMBL" id="CP000790">
    <property type="protein sequence ID" value="ABU74365.1"/>
    <property type="molecule type" value="Genomic_DNA"/>
</dbReference>
<dbReference type="KEGG" id="vha:VIBHAR_06474"/>
<evidence type="ECO:0000256" key="1">
    <source>
        <dbReference type="SAM" id="Coils"/>
    </source>
</evidence>
<proteinExistence type="predicted"/>
<evidence type="ECO:0000313" key="2">
    <source>
        <dbReference type="EMBL" id="ABU74365.1"/>
    </source>
</evidence>
<evidence type="ECO:0000313" key="3">
    <source>
        <dbReference type="Proteomes" id="UP000008152"/>
    </source>
</evidence>
<dbReference type="AlphaFoldDB" id="A7N852"/>
<dbReference type="Proteomes" id="UP000008152">
    <property type="component" value="Chromosome II"/>
</dbReference>
<keyword evidence="1" id="KW-0175">Coiled coil</keyword>